<proteinExistence type="predicted"/>
<keyword evidence="5" id="KW-1185">Reference proteome</keyword>
<dbReference type="RefSeq" id="WP_349188866.1">
    <property type="nucleotide sequence ID" value="NZ_JBBNPP010000010.1"/>
</dbReference>
<accession>A0ABV1J1F7</accession>
<dbReference type="InterPro" id="IPR012706">
    <property type="entry name" value="Rib_alpha_Esp_rpt"/>
</dbReference>
<reference evidence="4 5" key="1">
    <citation type="submission" date="2024-04" db="EMBL/GenBank/DDBJ databases">
        <title>Human intestinal bacterial collection.</title>
        <authorList>
            <person name="Pauvert C."/>
            <person name="Hitch T.C.A."/>
            <person name="Clavel T."/>
        </authorList>
    </citation>
    <scope>NUCLEOTIDE SEQUENCE [LARGE SCALE GENOMIC DNA]</scope>
    <source>
        <strain evidence="4 5">CLA-SR-H019</strain>
    </source>
</reference>
<dbReference type="InterPro" id="IPR013378">
    <property type="entry name" value="InlB-like_B-rpt"/>
</dbReference>
<evidence type="ECO:0000259" key="3">
    <source>
        <dbReference type="PROSITE" id="PS51272"/>
    </source>
</evidence>
<evidence type="ECO:0000313" key="5">
    <source>
        <dbReference type="Proteomes" id="UP001491691"/>
    </source>
</evidence>
<sequence>MNYIRENKLKGLLKKGLCGLLAVIMLITAFPLQAIAAKLDYDDLASQKSTYINKVDPVTPAVLDGTKSAKEYIKDPEMPEIYTLYSDYLVQKDHKWKVNYQPYVASVGANATPGEQANVNKTINLPDLKGYEKPQDSFNITYDSIVKEAKTGEKTGDTWQKNQEFRYDAKESSFYVKHVFQSLTDFNEYGKKDGETDDHLGLVTGRTGSLLDIQPLDESLIEGFTPEADKLTSMVPENTSGFQVEYRYNRNAYEIDYDTDGGSDLDSRLLYYGQVIPKVKEPTKKGSVFLGWKPSTELKGTVNNVSKTFAANEIIKDGADNAIKDLDANLIVPAKDLVFTAVWKDAPKADYLIQFWTEKPDYDDKDDTLPLRDRYDYIGSRRVENADTGLRPDLTNLDIHGITFPDLNDGRLEKAQNSKEEFERYYFLNKELTKKQNRSKKDPNVQKSVLSTGETVYNVYYDRRVYTLYFTAANELAFENAGSFWPIITRNGQVIGQEGSPYKAEVRFNQSLNKIWPKDEEVSNLPPGSSDPEGDTGLIGWIINNNAGESIFRDTPPYRLSAEDFIDAEDVMSEEDLYGYGHSDEIPIKDGENKKRDKYEISLGSTSLDTAVVHHIDIIKDDFDGKEQIDYDMSYWKSDTNAVEYPFILPHLQGFTLKETNREAEWVLEEPTDNSYRTINDLNRERNKITPFRSDADKIEYIPKFPWGTKLFKGKNAYNYANYTRNKYKLKLNNDPKTIKNDNEYTDGKDRFDVFYERPLNDLQLDANNKPERPDWVPKNWEFKGWATDPAGENLLKDGKETKLHYDQFLFAKWGEPDYKWKVTIDPDGGTMKNITVEDLIFRRNEYHNVNKSAVKEANDGNKQIFTVNHREKLNKVQAPKRKGYDFLGWQVIRHNVDGSVDTSYRKEYGVPELYAFGNDVVGDVYIKAIWLANNKIDVPVFHHFIDKDGNEIGNPKKFVIEDARAKYYTAATATEQNQDWILMPHEELMDLPDGNKVKQDYIKYNEHHKFDNTDIHSLKVEPLFILGEDGSSEPNPKAEFNEFHFFYRRFKTRDYKVNYLDKKAKDKIDEIMAGTGTLDEKKAAIKDIVKANSIIDQEEVVSRNRHYDARNYRHIPGWKLASDPQQQLFYDVDEATGEFKGINETGLDEIFFYYEDVRVIDVPKDDPVPDGYVRITFKADKGGTFTDKNGNPKTEIYYDVIKGLKSDLLVVPQELKEGADKEEGKYYITPDAGKKFIKWDEKPLLNDNTIIDKNYTFTAFFDWSDVKVDTLVVTESFKDGNWINNFIPTEDVLKEQVKKLDKNGKEVAFPTGTEITIKDSADEIYEKLRELDKDDSTELVREVKIKAEIKFSDNSKQEIEIPVKVYKNVYEALTSGAMPKVLKDATEADGDLINVTGNYVKVTVNPTGKPGEKDSKIYYVNKNAWVEIPEITLTEAEKKELGFTHWSADKDAQNENGAYDFSKRHKFTEETVISPGFEKDVVEQTDPNNKPPVPESYVKVIVKTTDKATDDTAFEKTFWVNSTKEVTILVTEPTGKTNQEVDIPNLGKKNVNYVFKEWQKVKTGESDDNLTDVTPEKIDLAKHQYTDKVTVIEAAYKKSIQAENIKDPLKTTKLDTPQGKEITDKDLIKQITPQDGKEIASITIVEKPDPNTPGKQEAKVIVKYKDGSTQGTDKDPVIIPVEVHKNIIPAGPNGEKPEGALDNYVKVIFKAGTGGKLEDTLTGNFIYYVSPEVEVDMTEVAKSIRKSPDTGYFVNGENWKNQDNKTLKGTFTDNETVFEFVFDKSTDIVEKTDDSVKKPDGYVTVIFRADAHGKLEGDKTEKIYYVNPKAGIKLVELADGQTAGEKELAVPKTIADKNYVFEKWYEAIDKNNSVTNNLEYVARFVKDGVTLTYNANGADGTVPEAVTVAHGTSVRLASAAGLTKKDAKFAGWKIGEKTYQAGDSVTLEESKTAVAQWTNDENIIPYDPKDPITKPDDTYVRVTFDTDEGLSLTESKAYYVKKNANIKLEQLTKPAYEEKTGYTFDKWDKEDALVITEDIVVKAKANLIPDTIEKKDGVDKPKGYVEVDFTAGINGSLEEDKVYYVNPSKYVTLVPPTPIGDTGFEFSAWDINPEVPRVYTDPVTTITASFNPIDAVSITPKPGYVKVDFVIKGNGGQIAQGETTTYYVDPNRKVTLNAPTTVADTGYEFNTWTPDPKVPQAYNKATTIKGTFTELAPIIPSTDDQGKPNPKPDGYVTVTFDKGEHGTKIEGQTVYYVNPKANKTLGDLTRPRVEEEIGYKFTKWDKLDSKVISEDLTVSAIYDKIPDIIPKDKPNGGENDKPDGYITVSFSAEKNGKLEGTSIYYIKPNTAVALKGLEPRVIPNTGFDFANWDTQIEKKIEYSDGDVIKALYNAKDNVIPQKNTDGSDKPAGYLTVRFDKGEHGKELTGQTVYYVKPNVEVTVPAPSVKANIGYDFKNWDKDLTQTFTRDETIRAKYTPKDDIIPQKNTDGSDKPEGYKTVKFVGVNGKLEGTLVYYVNPEKVVDFTDKVNALTKTPDFAYTEVGGTWNPTEFNKKFTDDLTTFTFTFVRLQNVIPENNPDGSTNKQPEGYVKVTLIPTDKATDATKENKVYFVNPKEQVTIPSTDPVGREITDAKNNTYTFLFKEWTVTRGTITPSWGPGMDINGKFNQDTDITAKYNVNAETLINGPVPKDNVVTGKGDVPNPNDLIKNIFDPNDPNNKDNLPEGTTFTYTKDGTPDVNNSGETTAKVEVHYPDGKTSVVEVPIKVVDHVVPQTGGENGQKPLVPDSYVKVTVDTTDNATPNTKFTKVFWVKPNVEVTIPDILAPTGKVVEEGVVTKTNRFVKWQLVGSDPAKFYETEITDTFTKDETIVATYEFDKNVEPKGKDDQWIPQGSNPSPKDFIENPYDDNDPNNKDNLPPGTKFEFVGGNPDTQTPGTNKTTTIKVIYPNGETREVPVKYNVTGDVVEQPDPNTKPAVPYNFVKVIVDKTENAQLQPGEQETQVFWVNPEKVVTIPVGDPAGKVETKPDGTVDYTWKFTGWDKNLRQQFIEQETTITAQYKKDYGNWTDVETIPDATGDFIYTDYGKEVTDEQYKNAVKLPNGYSFENGTRLEIEEDTRPNVNKHGHYLVKAWVKYPNGQEQLVEINVVVGKEVVPPTPDKPDDPYYPERPDYPYYPERPYYPLRPEVRYETIIQEKVVKVPIIDNAYFKEVRYMQGFKGDFRPKDGLTRAEAAQILANALVEDGYKYNPNFKLSYKDIGEAWYTRAVKIVTEAKVFEGYDDGNFKPQSKITRNEWIATLKRFQEVGDASGNHMNLRDGHWAMSEIEAAYNEGWLKIYTDGLATYKGDEFIPREEVAAVSNKAFKRVLDKTYIRNNEKSLISYKDVNKDMWSYEDILCASNTFLYKNDLYRAHWIKEDKNVFNIDTKDLNIVQAKFQRNPR</sequence>
<gene>
    <name evidence="4" type="ORF">AAA073_06005</name>
</gene>
<dbReference type="Pfam" id="PF09479">
    <property type="entry name" value="Flg_new"/>
    <property type="match status" value="4"/>
</dbReference>
<dbReference type="InterPro" id="IPR042229">
    <property type="entry name" value="Listeria/Bacterioides_rpt_sf"/>
</dbReference>
<dbReference type="InterPro" id="IPR059115">
    <property type="entry name" value="Rib"/>
</dbReference>
<dbReference type="NCBIfam" id="TIGR02331">
    <property type="entry name" value="rib_alpha"/>
    <property type="match status" value="1"/>
</dbReference>
<dbReference type="Pfam" id="PF08428">
    <property type="entry name" value="Rib"/>
    <property type="match status" value="3"/>
</dbReference>
<evidence type="ECO:0000256" key="1">
    <source>
        <dbReference type="ARBA" id="ARBA00004196"/>
    </source>
</evidence>
<dbReference type="Proteomes" id="UP001491691">
    <property type="component" value="Unassembled WGS sequence"/>
</dbReference>
<organism evidence="4 5">
    <name type="scientific">Peptoniphilus senegalensis</name>
    <dbReference type="NCBI Taxonomy" id="1465757"/>
    <lineage>
        <taxon>Bacteria</taxon>
        <taxon>Bacillati</taxon>
        <taxon>Bacillota</taxon>
        <taxon>Tissierellia</taxon>
        <taxon>Tissierellales</taxon>
        <taxon>Peptoniphilaceae</taxon>
        <taxon>Peptoniphilus</taxon>
    </lineage>
</organism>
<feature type="region of interest" description="Disordered" evidence="2">
    <location>
        <begin position="2883"/>
        <end position="2920"/>
    </location>
</feature>
<evidence type="ECO:0000313" key="4">
    <source>
        <dbReference type="EMBL" id="MEQ3346985.1"/>
    </source>
</evidence>
<feature type="domain" description="SLH" evidence="3">
    <location>
        <begin position="3252"/>
        <end position="3315"/>
    </location>
</feature>
<protein>
    <submittedName>
        <fullName evidence="4">Rib/alpha-like domain-containing protein</fullName>
    </submittedName>
</protein>
<evidence type="ECO:0000256" key="2">
    <source>
        <dbReference type="SAM" id="MobiDB-lite"/>
    </source>
</evidence>
<comment type="subcellular location">
    <subcellularLocation>
        <location evidence="1">Cell envelope</location>
    </subcellularLocation>
</comment>
<dbReference type="InterPro" id="IPR044060">
    <property type="entry name" value="Bacterial_rp_domain"/>
</dbReference>
<dbReference type="InterPro" id="IPR001119">
    <property type="entry name" value="SLH_dom"/>
</dbReference>
<dbReference type="Pfam" id="PF18998">
    <property type="entry name" value="Flg_new_2"/>
    <property type="match status" value="1"/>
</dbReference>
<comment type="caution">
    <text evidence="4">The sequence shown here is derived from an EMBL/GenBank/DDBJ whole genome shotgun (WGS) entry which is preliminary data.</text>
</comment>
<dbReference type="PROSITE" id="PS51272">
    <property type="entry name" value="SLH"/>
    <property type="match status" value="1"/>
</dbReference>
<dbReference type="EMBL" id="JBBNPP010000010">
    <property type="protein sequence ID" value="MEQ3346985.1"/>
    <property type="molecule type" value="Genomic_DNA"/>
</dbReference>
<dbReference type="Pfam" id="PF00395">
    <property type="entry name" value="SLH"/>
    <property type="match status" value="1"/>
</dbReference>
<name>A0ABV1J1F7_9FIRM</name>
<dbReference type="Gene3D" id="2.60.40.4270">
    <property type="entry name" value="Listeria-Bacteroides repeat domain"/>
    <property type="match status" value="2"/>
</dbReference>